<proteinExistence type="predicted"/>
<dbReference type="OrthoDB" id="3964962at2"/>
<comment type="caution">
    <text evidence="1">The sequence shown here is derived from an EMBL/GenBank/DDBJ whole genome shotgun (WGS) entry which is preliminary data.</text>
</comment>
<gene>
    <name evidence="1" type="ORF">Amac_022030</name>
</gene>
<dbReference type="InterPro" id="IPR050767">
    <property type="entry name" value="Sel1_AlgK"/>
</dbReference>
<dbReference type="Gene3D" id="1.25.40.10">
    <property type="entry name" value="Tetratricopeptide repeat domain"/>
    <property type="match status" value="3"/>
</dbReference>
<protein>
    <submittedName>
        <fullName evidence="1">Uncharacterized protein</fullName>
    </submittedName>
</protein>
<dbReference type="InterPro" id="IPR011990">
    <property type="entry name" value="TPR-like_helical_dom_sf"/>
</dbReference>
<dbReference type="PANTHER" id="PTHR11102:SF160">
    <property type="entry name" value="ERAD-ASSOCIATED E3 UBIQUITIN-PROTEIN LIGASE COMPONENT HRD3"/>
    <property type="match status" value="1"/>
</dbReference>
<keyword evidence="2" id="KW-1185">Reference proteome</keyword>
<organism evidence="1 2">
    <name type="scientific">Acrocarpospora macrocephala</name>
    <dbReference type="NCBI Taxonomy" id="150177"/>
    <lineage>
        <taxon>Bacteria</taxon>
        <taxon>Bacillati</taxon>
        <taxon>Actinomycetota</taxon>
        <taxon>Actinomycetes</taxon>
        <taxon>Streptosporangiales</taxon>
        <taxon>Streptosporangiaceae</taxon>
        <taxon>Acrocarpospora</taxon>
    </lineage>
</organism>
<reference evidence="1 2" key="1">
    <citation type="submission" date="2019-10" db="EMBL/GenBank/DDBJ databases">
        <title>Whole genome shotgun sequence of Acrocarpospora macrocephala NBRC 16266.</title>
        <authorList>
            <person name="Ichikawa N."/>
            <person name="Kimura A."/>
            <person name="Kitahashi Y."/>
            <person name="Komaki H."/>
            <person name="Oguchi A."/>
        </authorList>
    </citation>
    <scope>NUCLEOTIDE SEQUENCE [LARGE SCALE GENOMIC DNA]</scope>
    <source>
        <strain evidence="1 2">NBRC 16266</strain>
    </source>
</reference>
<dbReference type="AlphaFoldDB" id="A0A5M3WHI9"/>
<dbReference type="SUPFAM" id="SSF81901">
    <property type="entry name" value="HCP-like"/>
    <property type="match status" value="2"/>
</dbReference>
<evidence type="ECO:0000313" key="1">
    <source>
        <dbReference type="EMBL" id="GES08607.1"/>
    </source>
</evidence>
<dbReference type="Proteomes" id="UP000331127">
    <property type="component" value="Unassembled WGS sequence"/>
</dbReference>
<dbReference type="RefSeq" id="WP_155354205.1">
    <property type="nucleotide sequence ID" value="NZ_BAAAHL010000046.1"/>
</dbReference>
<dbReference type="EMBL" id="BLAE01000011">
    <property type="protein sequence ID" value="GES08607.1"/>
    <property type="molecule type" value="Genomic_DNA"/>
</dbReference>
<evidence type="ECO:0000313" key="2">
    <source>
        <dbReference type="Proteomes" id="UP000331127"/>
    </source>
</evidence>
<name>A0A5M3WHI9_9ACTN</name>
<accession>A0A5M3WHI9</accession>
<sequence>MPLDFAGALLGALVQWVGGAAGNRLRRLGSGSPAQSAIRRVVNASIEPALVDLGTPPASAGPVLEALRLHLAHRLDIDLVAMNDPGAVLATWLAPLDDPGQHLAGTGYLSSHNILISDLSDRLRQHILLGIQADALDNGPLAPLWHALAAAHHERRAIAHDEKLYATLTEIQAQTRAILTSLNPGPRHARPGKRTLGQPIDRVRPLDLGVHPSIAVGTAANPPGELPAYVPRAHDDTLQALVTDAQASGEVRMAVLVGGSSTGKTRALWEAVRRLPPPWRIWHPLRPDQPSAVLTDLDAVGTHTVIWLNELQRYLFTPGGKAGEQVAAALGELLARPKRGPLLIVGTLWPDYWDILTRIPKPGSPDPHPQAGDLLRNIGIRVPDVFTGTDLEAAMTLADEQGDLRLAEALRKAPDGALTQYLAGGPALIERYDKANTLAQALLHAAMDARRLGHGAGLSRRMLEAAAAGYLSDQQWDLVAADGLEQAFSYLTDPLPCRGARPPLTRIRPRPGFDRRVAPARDAEDEQGYRLADYLEEFGANARRLICPPASLWNAVTEHSEPSDCAALAKAASDRGRYRHAFHLSQRGGNPATLWQLASIRELLGDEEGAERLYRSAADVADPDALWKLAELRELAGDGAEAERLVRRVADTSHVLWRIAEQRIAAKDADAVKHLHAAVNASTVLGDLAVLREETGDHEGAERLAHEAAAQGDTSTLRDLAEMREEAGDLSGAERLYRAAADAGDARALSSLAVLRQEAGDRIGADRLYRAAAAAGDVQALSNLAVLRAEAGDAKGAAKLMRAAADAGSTDALIDLAILQERAGDHENAERLYRDAVGARGIGAVVNLALLLERNGHGKAFERLSELTMHNGRPGGLLAIALLREEAGDHARAERLCRAAVDSGDTIALWHLAEIRERAGDREEAERLARSAADAGHIGALLNVAIRREQAGDARWPGLLRFGVEADGRVADPW</sequence>
<dbReference type="PANTHER" id="PTHR11102">
    <property type="entry name" value="SEL-1-LIKE PROTEIN"/>
    <property type="match status" value="1"/>
</dbReference>